<evidence type="ECO:0000256" key="1">
    <source>
        <dbReference type="SAM" id="MobiDB-lite"/>
    </source>
</evidence>
<dbReference type="Proteomes" id="UP001165121">
    <property type="component" value="Unassembled WGS sequence"/>
</dbReference>
<reference evidence="2" key="1">
    <citation type="submission" date="2023-04" db="EMBL/GenBank/DDBJ databases">
        <title>Phytophthora fragariaefolia NBRC 109709.</title>
        <authorList>
            <person name="Ichikawa N."/>
            <person name="Sato H."/>
            <person name="Tonouchi N."/>
        </authorList>
    </citation>
    <scope>NUCLEOTIDE SEQUENCE</scope>
    <source>
        <strain evidence="2">NBRC 109709</strain>
    </source>
</reference>
<accession>A0A9W6YD21</accession>
<evidence type="ECO:0000313" key="3">
    <source>
        <dbReference type="Proteomes" id="UP001165121"/>
    </source>
</evidence>
<organism evidence="2 3">
    <name type="scientific">Phytophthora fragariaefolia</name>
    <dbReference type="NCBI Taxonomy" id="1490495"/>
    <lineage>
        <taxon>Eukaryota</taxon>
        <taxon>Sar</taxon>
        <taxon>Stramenopiles</taxon>
        <taxon>Oomycota</taxon>
        <taxon>Peronosporomycetes</taxon>
        <taxon>Peronosporales</taxon>
        <taxon>Peronosporaceae</taxon>
        <taxon>Phytophthora</taxon>
    </lineage>
</organism>
<proteinExistence type="predicted"/>
<sequence>MSPTGSGQAPTSPPTSSSPPAKEATANVAGGDGQTARERGSAMGEGKAAPGMEDMMTLLRQLSAKVNQLEKAVAPRGAPVSPEQPLRR</sequence>
<dbReference type="OrthoDB" id="125581at2759"/>
<name>A0A9W6YD21_9STRA</name>
<feature type="compositionally biased region" description="Low complexity" evidence="1">
    <location>
        <begin position="1"/>
        <end position="10"/>
    </location>
</feature>
<protein>
    <submittedName>
        <fullName evidence="2">Unnamed protein product</fullName>
    </submittedName>
</protein>
<dbReference type="EMBL" id="BSXT01005476">
    <property type="protein sequence ID" value="GMF60516.1"/>
    <property type="molecule type" value="Genomic_DNA"/>
</dbReference>
<dbReference type="AlphaFoldDB" id="A0A9W6YD21"/>
<keyword evidence="3" id="KW-1185">Reference proteome</keyword>
<gene>
    <name evidence="2" type="ORF">Pfra01_002622800</name>
</gene>
<evidence type="ECO:0000313" key="2">
    <source>
        <dbReference type="EMBL" id="GMF60516.1"/>
    </source>
</evidence>
<feature type="region of interest" description="Disordered" evidence="1">
    <location>
        <begin position="1"/>
        <end position="54"/>
    </location>
</feature>
<comment type="caution">
    <text evidence="2">The sequence shown here is derived from an EMBL/GenBank/DDBJ whole genome shotgun (WGS) entry which is preliminary data.</text>
</comment>